<dbReference type="InterPro" id="IPR002104">
    <property type="entry name" value="Integrase_catalytic"/>
</dbReference>
<evidence type="ECO:0000256" key="3">
    <source>
        <dbReference type="SAM" id="MobiDB-lite"/>
    </source>
</evidence>
<dbReference type="RefSeq" id="WP_142861633.1">
    <property type="nucleotide sequence ID" value="NZ_VJMF01000010.1"/>
</dbReference>
<organism evidence="5 6">
    <name type="scientific">Methylosinus sporium</name>
    <dbReference type="NCBI Taxonomy" id="428"/>
    <lineage>
        <taxon>Bacteria</taxon>
        <taxon>Pseudomonadati</taxon>
        <taxon>Pseudomonadota</taxon>
        <taxon>Alphaproteobacteria</taxon>
        <taxon>Hyphomicrobiales</taxon>
        <taxon>Methylocystaceae</taxon>
        <taxon>Methylosinus</taxon>
    </lineage>
</organism>
<dbReference type="PROSITE" id="PS51898">
    <property type="entry name" value="TYR_RECOMBINASE"/>
    <property type="match status" value="1"/>
</dbReference>
<gene>
    <name evidence="5" type="ORF">FM996_02175</name>
</gene>
<dbReference type="GO" id="GO:0006310">
    <property type="term" value="P:DNA recombination"/>
    <property type="evidence" value="ECO:0007669"/>
    <property type="project" value="UniProtKB-KW"/>
</dbReference>
<comment type="caution">
    <text evidence="5">The sequence shown here is derived from an EMBL/GenBank/DDBJ whole genome shotgun (WGS) entry which is preliminary data.</text>
</comment>
<evidence type="ECO:0000259" key="4">
    <source>
        <dbReference type="PROSITE" id="PS51898"/>
    </source>
</evidence>
<dbReference type="PANTHER" id="PTHR30349">
    <property type="entry name" value="PHAGE INTEGRASE-RELATED"/>
    <property type="match status" value="1"/>
</dbReference>
<dbReference type="InterPro" id="IPR011010">
    <property type="entry name" value="DNA_brk_join_enz"/>
</dbReference>
<evidence type="ECO:0000256" key="1">
    <source>
        <dbReference type="ARBA" id="ARBA00022908"/>
    </source>
</evidence>
<dbReference type="GO" id="GO:0003677">
    <property type="term" value="F:DNA binding"/>
    <property type="evidence" value="ECO:0007669"/>
    <property type="project" value="InterPro"/>
</dbReference>
<dbReference type="SUPFAM" id="SSF56349">
    <property type="entry name" value="DNA breaking-rejoining enzymes"/>
    <property type="match status" value="1"/>
</dbReference>
<keyword evidence="1" id="KW-0229">DNA integration</keyword>
<evidence type="ECO:0000313" key="6">
    <source>
        <dbReference type="Proteomes" id="UP000316781"/>
    </source>
</evidence>
<dbReference type="InterPro" id="IPR013762">
    <property type="entry name" value="Integrase-like_cat_sf"/>
</dbReference>
<dbReference type="GO" id="GO:0015074">
    <property type="term" value="P:DNA integration"/>
    <property type="evidence" value="ECO:0007669"/>
    <property type="project" value="UniProtKB-KW"/>
</dbReference>
<dbReference type="PANTHER" id="PTHR30349:SF64">
    <property type="entry name" value="PROPHAGE INTEGRASE INTD-RELATED"/>
    <property type="match status" value="1"/>
</dbReference>
<dbReference type="CDD" id="cd00796">
    <property type="entry name" value="INT_Rci_Hp1_C"/>
    <property type="match status" value="1"/>
</dbReference>
<evidence type="ECO:0000313" key="5">
    <source>
        <dbReference type="EMBL" id="TRL37589.1"/>
    </source>
</evidence>
<dbReference type="Proteomes" id="UP000316781">
    <property type="component" value="Unassembled WGS sequence"/>
</dbReference>
<accession>A0A549T6T7</accession>
<proteinExistence type="predicted"/>
<feature type="domain" description="Tyr recombinase" evidence="4">
    <location>
        <begin position="31"/>
        <end position="205"/>
    </location>
</feature>
<feature type="region of interest" description="Disordered" evidence="3">
    <location>
        <begin position="1"/>
        <end position="23"/>
    </location>
</feature>
<protein>
    <submittedName>
        <fullName evidence="5">Tyrosine-type recombinase/integrase</fullName>
    </submittedName>
</protein>
<dbReference type="Pfam" id="PF00589">
    <property type="entry name" value="Phage_integrase"/>
    <property type="match status" value="1"/>
</dbReference>
<dbReference type="InterPro" id="IPR050090">
    <property type="entry name" value="Tyrosine_recombinase_XerCD"/>
</dbReference>
<sequence>MRKTVHSPKPPVRAGARSRPGDDWSLYGRSGERKYLTPQERRRFMAAAGRRPAEVRTLCLTLAHTGCRLSEALALTGAEIDRDGGNIAFRCLKKRGRLVVRLVPVPPAFLRTLAQVHRQALRSPSERLWSWHRTRAWQLVKEVMREARLDPPAASPKGLRHAFGVHAVLSGVPLPLVQKWLGHEDIATTAIYTNVMGREERRIARRMW</sequence>
<dbReference type="Gene3D" id="1.10.443.10">
    <property type="entry name" value="Intergrase catalytic core"/>
    <property type="match status" value="1"/>
</dbReference>
<dbReference type="AlphaFoldDB" id="A0A549T6T7"/>
<reference evidence="5 6" key="1">
    <citation type="submission" date="2019-07" db="EMBL/GenBank/DDBJ databases">
        <title>Ln-dependent methylotrophs.</title>
        <authorList>
            <person name="Tani A."/>
        </authorList>
    </citation>
    <scope>NUCLEOTIDE SEQUENCE [LARGE SCALE GENOMIC DNA]</scope>
    <source>
        <strain evidence="5 6">SM89A</strain>
    </source>
</reference>
<dbReference type="EMBL" id="VJMF01000010">
    <property type="protein sequence ID" value="TRL37589.1"/>
    <property type="molecule type" value="Genomic_DNA"/>
</dbReference>
<name>A0A549T6T7_METSR</name>
<keyword evidence="2" id="KW-0233">DNA recombination</keyword>
<evidence type="ECO:0000256" key="2">
    <source>
        <dbReference type="ARBA" id="ARBA00023172"/>
    </source>
</evidence>